<sequence length="103" mass="11082">MGRVYLARSPGGRTVAVKVVRPDLAADGDGARRAPTTFLRAGATLYGASYWDEGGIFAMEAKTGRSRWVFNDNKGPGEPWRVAISGNRLLATHGFEIYALPAV</sequence>
<dbReference type="EMBL" id="CP163443">
    <property type="protein sequence ID" value="XDQ55211.1"/>
    <property type="molecule type" value="Genomic_DNA"/>
</dbReference>
<gene>
    <name evidence="1" type="ORF">AB5J53_27915</name>
</gene>
<proteinExistence type="predicted"/>
<dbReference type="Gene3D" id="3.30.200.20">
    <property type="entry name" value="Phosphorylase Kinase, domain 1"/>
    <property type="match status" value="1"/>
</dbReference>
<name>A0AB39RKT9_9ACTN</name>
<dbReference type="RefSeq" id="WP_369248395.1">
    <property type="nucleotide sequence ID" value="NZ_CP163443.1"/>
</dbReference>
<reference evidence="1" key="1">
    <citation type="submission" date="2024-07" db="EMBL/GenBank/DDBJ databases">
        <authorList>
            <person name="Yu S.T."/>
        </authorList>
    </citation>
    <scope>NUCLEOTIDE SEQUENCE</scope>
    <source>
        <strain evidence="1">R41</strain>
    </source>
</reference>
<organism evidence="1">
    <name type="scientific">Streptomyces sp. R41</name>
    <dbReference type="NCBI Taxonomy" id="3238632"/>
    <lineage>
        <taxon>Bacteria</taxon>
        <taxon>Bacillati</taxon>
        <taxon>Actinomycetota</taxon>
        <taxon>Actinomycetes</taxon>
        <taxon>Kitasatosporales</taxon>
        <taxon>Streptomycetaceae</taxon>
        <taxon>Streptomyces</taxon>
    </lineage>
</organism>
<evidence type="ECO:0008006" key="2">
    <source>
        <dbReference type="Google" id="ProtNLM"/>
    </source>
</evidence>
<accession>A0AB39RKT9</accession>
<protein>
    <recommendedName>
        <fullName evidence="2">PQQ-binding-like beta-propeller repeat protein</fullName>
    </recommendedName>
</protein>
<evidence type="ECO:0000313" key="1">
    <source>
        <dbReference type="EMBL" id="XDQ55211.1"/>
    </source>
</evidence>
<dbReference type="AlphaFoldDB" id="A0AB39RKT9"/>